<dbReference type="EMBL" id="JBHUFV010000112">
    <property type="protein sequence ID" value="MFD1940526.1"/>
    <property type="molecule type" value="Genomic_DNA"/>
</dbReference>
<proteinExistence type="predicted"/>
<organism evidence="2 3">
    <name type="scientific">Nonomuraea mangrovi</name>
    <dbReference type="NCBI Taxonomy" id="2316207"/>
    <lineage>
        <taxon>Bacteria</taxon>
        <taxon>Bacillati</taxon>
        <taxon>Actinomycetota</taxon>
        <taxon>Actinomycetes</taxon>
        <taxon>Streptosporangiales</taxon>
        <taxon>Streptosporangiaceae</taxon>
        <taxon>Nonomuraea</taxon>
    </lineage>
</organism>
<protein>
    <submittedName>
        <fullName evidence="2">Uncharacterized protein</fullName>
    </submittedName>
</protein>
<feature type="signal peptide" evidence="1">
    <location>
        <begin position="1"/>
        <end position="17"/>
    </location>
</feature>
<feature type="chain" id="PRO_5045851422" evidence="1">
    <location>
        <begin position="18"/>
        <end position="166"/>
    </location>
</feature>
<evidence type="ECO:0000313" key="2">
    <source>
        <dbReference type="EMBL" id="MFD1940526.1"/>
    </source>
</evidence>
<name>A0ABW4TIB2_9ACTN</name>
<reference evidence="3" key="1">
    <citation type="journal article" date="2019" name="Int. J. Syst. Evol. Microbiol.">
        <title>The Global Catalogue of Microorganisms (GCM) 10K type strain sequencing project: providing services to taxonomists for standard genome sequencing and annotation.</title>
        <authorList>
            <consortium name="The Broad Institute Genomics Platform"/>
            <consortium name="The Broad Institute Genome Sequencing Center for Infectious Disease"/>
            <person name="Wu L."/>
            <person name="Ma J."/>
        </authorList>
    </citation>
    <scope>NUCLEOTIDE SEQUENCE [LARGE SCALE GENOMIC DNA]</scope>
    <source>
        <strain evidence="3">ICMP 6774ER</strain>
    </source>
</reference>
<keyword evidence="3" id="KW-1185">Reference proteome</keyword>
<dbReference type="Proteomes" id="UP001597368">
    <property type="component" value="Unassembled WGS sequence"/>
</dbReference>
<accession>A0ABW4TIB2</accession>
<dbReference type="RefSeq" id="WP_379583807.1">
    <property type="nucleotide sequence ID" value="NZ_JBHUFV010000112.1"/>
</dbReference>
<evidence type="ECO:0000313" key="3">
    <source>
        <dbReference type="Proteomes" id="UP001597368"/>
    </source>
</evidence>
<evidence type="ECO:0000256" key="1">
    <source>
        <dbReference type="SAM" id="SignalP"/>
    </source>
</evidence>
<sequence>MALYWAASGAMATTASLATVGTTTTLKTLLQIASPSTRMLRVVEWGISFGGSAAATPIMCELIQTDVAATVTAHVAAGVQPYDDPNAPASLVTLGTSATGYNASAEGTITATRTADAQLVAPTTQYVKQWPLGREFVLPVSKFLRVRVKATTAGVEAYTYVVWQEA</sequence>
<gene>
    <name evidence="2" type="ORF">ACFSKW_54635</name>
</gene>
<keyword evidence="1" id="KW-0732">Signal</keyword>
<comment type="caution">
    <text evidence="2">The sequence shown here is derived from an EMBL/GenBank/DDBJ whole genome shotgun (WGS) entry which is preliminary data.</text>
</comment>